<dbReference type="Proteomes" id="UP000241964">
    <property type="component" value="Unassembled WGS sequence"/>
</dbReference>
<evidence type="ECO:0000313" key="1">
    <source>
        <dbReference type="EMBL" id="PSL33855.1"/>
    </source>
</evidence>
<name>A0A2P8GIQ7_9BACT</name>
<sequence>MRNIFYFLSITLIFLIVNRSNAQRASDFSRRNIDAHIDLVPLGFTDPSIRFGSEMMFGNRWAAGLNLGVGVPVPFSTALGLRQQKWEKGKYKLFEVRPEVKYYWLKRERSGWYMAAEGLFSTMSGTTGKSYHFENNNDTTQVNFDYADFSKTKIGVTGKLGGRIFLGQRMTLDFFTGIGFSRTNSMFSNYKNKNISTNKPDLFYEGENYVSGNRITGHLSAGLRLGILLWSEEPK</sequence>
<comment type="caution">
    <text evidence="1">The sequence shown here is derived from an EMBL/GenBank/DDBJ whole genome shotgun (WGS) entry which is preliminary data.</text>
</comment>
<gene>
    <name evidence="1" type="ORF">CLV60_101224</name>
</gene>
<dbReference type="RefSeq" id="WP_106593536.1">
    <property type="nucleotide sequence ID" value="NZ_PYAS01000001.1"/>
</dbReference>
<dbReference type="EMBL" id="PYAS01000001">
    <property type="protein sequence ID" value="PSL33855.1"/>
    <property type="molecule type" value="Genomic_DNA"/>
</dbReference>
<proteinExistence type="predicted"/>
<keyword evidence="2" id="KW-1185">Reference proteome</keyword>
<protein>
    <submittedName>
        <fullName evidence="1">Uncharacterized protein DUF3575</fullName>
    </submittedName>
</protein>
<dbReference type="AlphaFoldDB" id="A0A2P8GIQ7"/>
<evidence type="ECO:0000313" key="2">
    <source>
        <dbReference type="Proteomes" id="UP000241964"/>
    </source>
</evidence>
<reference evidence="1 2" key="1">
    <citation type="submission" date="2018-03" db="EMBL/GenBank/DDBJ databases">
        <title>Genomic Encyclopedia of Archaeal and Bacterial Type Strains, Phase II (KMG-II): from individual species to whole genera.</title>
        <authorList>
            <person name="Goeker M."/>
        </authorList>
    </citation>
    <scope>NUCLEOTIDE SEQUENCE [LARGE SCALE GENOMIC DNA]</scope>
    <source>
        <strain evidence="1 2">DSM 29057</strain>
    </source>
</reference>
<organism evidence="1 2">
    <name type="scientific">Dyadobacter jiangsuensis</name>
    <dbReference type="NCBI Taxonomy" id="1591085"/>
    <lineage>
        <taxon>Bacteria</taxon>
        <taxon>Pseudomonadati</taxon>
        <taxon>Bacteroidota</taxon>
        <taxon>Cytophagia</taxon>
        <taxon>Cytophagales</taxon>
        <taxon>Spirosomataceae</taxon>
        <taxon>Dyadobacter</taxon>
    </lineage>
</organism>
<accession>A0A2P8GIQ7</accession>
<dbReference type="OrthoDB" id="948784at2"/>